<organism evidence="1 2">
    <name type="scientific">Sinorhizobium americanum</name>
    <dbReference type="NCBI Taxonomy" id="194963"/>
    <lineage>
        <taxon>Bacteria</taxon>
        <taxon>Pseudomonadati</taxon>
        <taxon>Pseudomonadota</taxon>
        <taxon>Alphaproteobacteria</taxon>
        <taxon>Hyphomicrobiales</taxon>
        <taxon>Rhizobiaceae</taxon>
        <taxon>Sinorhizobium/Ensifer group</taxon>
        <taxon>Sinorhizobium</taxon>
    </lineage>
</organism>
<proteinExistence type="predicted"/>
<dbReference type="RefSeq" id="WP_064252143.1">
    <property type="nucleotide sequence ID" value="NZ_CP013107.1"/>
</dbReference>
<reference evidence="1 2" key="1">
    <citation type="submission" date="2015-10" db="EMBL/GenBank/DDBJ databases">
        <title>Genomic differences between typical nodule nitrogen-fixing rhizobial strains and those coming from bean seeds.</title>
        <authorList>
            <person name="Peralta H."/>
            <person name="Aguilar-Vera A."/>
            <person name="Diaz R."/>
            <person name="Mora Y."/>
            <person name="Martinez-Batallar G."/>
            <person name="Salazar E."/>
            <person name="Vargas-Lagunas C."/>
            <person name="Encarnacion S."/>
            <person name="Girard L."/>
            <person name="Mora J."/>
        </authorList>
    </citation>
    <scope>NUCLEOTIDE SEQUENCE [LARGE SCALE GENOMIC DNA]</scope>
    <source>
        <strain evidence="1 2">CFNEI 73</strain>
    </source>
</reference>
<gene>
    <name evidence="1" type="ORF">SAMCFNEI73_Ch1339</name>
</gene>
<dbReference type="Proteomes" id="UP000182306">
    <property type="component" value="Chromosome"/>
</dbReference>
<dbReference type="EMBL" id="CP013107">
    <property type="protein sequence ID" value="APG90648.1"/>
    <property type="molecule type" value="Genomic_DNA"/>
</dbReference>
<name>A0A1L3LKM7_9HYPH</name>
<dbReference type="AlphaFoldDB" id="A0A1L3LKM7"/>
<evidence type="ECO:0000313" key="2">
    <source>
        <dbReference type="Proteomes" id="UP000182306"/>
    </source>
</evidence>
<dbReference type="KEGG" id="same:SAMCFNEI73_Ch1339"/>
<sequence>MKRILVFAVALAFSATAASAACLGHNTTASADPIDKEITTASVTETEQSKPADELLLQQQKLQQQDSTAEE</sequence>
<dbReference type="OrthoDB" id="8421836at2"/>
<accession>A0A1L3LKM7</accession>
<dbReference type="PROSITE" id="PS51257">
    <property type="entry name" value="PROKAR_LIPOPROTEIN"/>
    <property type="match status" value="1"/>
</dbReference>
<keyword evidence="2" id="KW-1185">Reference proteome</keyword>
<evidence type="ECO:0000313" key="1">
    <source>
        <dbReference type="EMBL" id="APG90648.1"/>
    </source>
</evidence>
<protein>
    <submittedName>
        <fullName evidence="1">Uncharacterized protein</fullName>
    </submittedName>
</protein>